<keyword evidence="1" id="KW-0479">Metal-binding</keyword>
<protein>
    <submittedName>
        <fullName evidence="3">VOC family protein</fullName>
    </submittedName>
</protein>
<dbReference type="SUPFAM" id="SSF54593">
    <property type="entry name" value="Glyoxalase/Bleomycin resistance protein/Dihydroxybiphenyl dioxygenase"/>
    <property type="match status" value="1"/>
</dbReference>
<dbReference type="RefSeq" id="WP_118797741.1">
    <property type="nucleotide sequence ID" value="NZ_JAOQKJ010000004.1"/>
</dbReference>
<sequence>MDMREQITGLGHIGIPVRDIDDTVAFYQMIGFRVVLDTVNPQNSQKVIFLKQKDVMLELYQQEETALVAGAINHIALDVNDLDAIYRYVCEKGLNNTKDTIHQLPFWKSGVRYFTIEGPNGERIEFSQYL</sequence>
<evidence type="ECO:0000256" key="1">
    <source>
        <dbReference type="ARBA" id="ARBA00022723"/>
    </source>
</evidence>
<dbReference type="CDD" id="cd06587">
    <property type="entry name" value="VOC"/>
    <property type="match status" value="1"/>
</dbReference>
<evidence type="ECO:0000259" key="2">
    <source>
        <dbReference type="PROSITE" id="PS51819"/>
    </source>
</evidence>
<dbReference type="PROSITE" id="PS51819">
    <property type="entry name" value="VOC"/>
    <property type="match status" value="1"/>
</dbReference>
<dbReference type="Proteomes" id="UP001652432">
    <property type="component" value="Unassembled WGS sequence"/>
</dbReference>
<gene>
    <name evidence="3" type="ORF">OCV77_06265</name>
</gene>
<evidence type="ECO:0000313" key="3">
    <source>
        <dbReference type="EMBL" id="MCU6744101.1"/>
    </source>
</evidence>
<comment type="caution">
    <text evidence="3">The sequence shown here is derived from an EMBL/GenBank/DDBJ whole genome shotgun (WGS) entry which is preliminary data.</text>
</comment>
<accession>A0ABT2T2I6</accession>
<name>A0ABT2T2I6_9FIRM</name>
<keyword evidence="4" id="KW-1185">Reference proteome</keyword>
<dbReference type="EMBL" id="JAOQKJ010000004">
    <property type="protein sequence ID" value="MCU6744101.1"/>
    <property type="molecule type" value="Genomic_DNA"/>
</dbReference>
<dbReference type="InterPro" id="IPR004360">
    <property type="entry name" value="Glyas_Fos-R_dOase_dom"/>
</dbReference>
<reference evidence="3 4" key="1">
    <citation type="journal article" date="2021" name="ISME Commun">
        <title>Automated analysis of genomic sequences facilitates high-throughput and comprehensive description of bacteria.</title>
        <authorList>
            <person name="Hitch T.C.A."/>
        </authorList>
    </citation>
    <scope>NUCLEOTIDE SEQUENCE [LARGE SCALE GENOMIC DNA]</scope>
    <source>
        <strain evidence="3 4">Sanger_18</strain>
    </source>
</reference>
<dbReference type="PANTHER" id="PTHR43048:SF3">
    <property type="entry name" value="METHYLMALONYL-COA EPIMERASE, MITOCHONDRIAL"/>
    <property type="match status" value="1"/>
</dbReference>
<dbReference type="PANTHER" id="PTHR43048">
    <property type="entry name" value="METHYLMALONYL-COA EPIMERASE"/>
    <property type="match status" value="1"/>
</dbReference>
<dbReference type="Gene3D" id="3.10.180.10">
    <property type="entry name" value="2,3-Dihydroxybiphenyl 1,2-Dioxygenase, domain 1"/>
    <property type="match status" value="1"/>
</dbReference>
<organism evidence="3 4">
    <name type="scientific">Suilimivivens aceti</name>
    <dbReference type="NCBI Taxonomy" id="2981774"/>
    <lineage>
        <taxon>Bacteria</taxon>
        <taxon>Bacillati</taxon>
        <taxon>Bacillota</taxon>
        <taxon>Clostridia</taxon>
        <taxon>Lachnospirales</taxon>
        <taxon>Lachnospiraceae</taxon>
        <taxon>Suilimivivens</taxon>
    </lineage>
</organism>
<dbReference type="Pfam" id="PF00903">
    <property type="entry name" value="Glyoxalase"/>
    <property type="match status" value="1"/>
</dbReference>
<dbReference type="InterPro" id="IPR029068">
    <property type="entry name" value="Glyas_Bleomycin-R_OHBP_Dase"/>
</dbReference>
<feature type="domain" description="VOC" evidence="2">
    <location>
        <begin position="9"/>
        <end position="129"/>
    </location>
</feature>
<evidence type="ECO:0000313" key="4">
    <source>
        <dbReference type="Proteomes" id="UP001652432"/>
    </source>
</evidence>
<dbReference type="InterPro" id="IPR037523">
    <property type="entry name" value="VOC_core"/>
</dbReference>
<proteinExistence type="predicted"/>
<dbReference type="InterPro" id="IPR051785">
    <property type="entry name" value="MMCE/EMCE_epimerase"/>
</dbReference>